<accession>A0A1D2ADC1</accession>
<organism evidence="1">
    <name type="scientific">Auxenochlorella protothecoides</name>
    <name type="common">Green microalga</name>
    <name type="synonym">Chlorella protothecoides</name>
    <dbReference type="NCBI Taxonomy" id="3075"/>
    <lineage>
        <taxon>Eukaryota</taxon>
        <taxon>Viridiplantae</taxon>
        <taxon>Chlorophyta</taxon>
        <taxon>core chlorophytes</taxon>
        <taxon>Trebouxiophyceae</taxon>
        <taxon>Chlorellales</taxon>
        <taxon>Chlorellaceae</taxon>
        <taxon>Auxenochlorella</taxon>
    </lineage>
</organism>
<proteinExistence type="predicted"/>
<reference evidence="1" key="1">
    <citation type="submission" date="2015-08" db="EMBL/GenBank/DDBJ databases">
        <authorList>
            <person name="Babu N.S."/>
            <person name="Beckwith C.J."/>
            <person name="Beseler K.G."/>
            <person name="Brison A."/>
            <person name="Carone J.V."/>
            <person name="Caskin T.P."/>
            <person name="Diamond M."/>
            <person name="Durham M.E."/>
            <person name="Foxe J.M."/>
            <person name="Go M."/>
            <person name="Henderson B.A."/>
            <person name="Jones I.B."/>
            <person name="McGettigan J.A."/>
            <person name="Micheletti S.J."/>
            <person name="Nasrallah M.E."/>
            <person name="Ortiz D."/>
            <person name="Piller C.R."/>
            <person name="Privatt S.R."/>
            <person name="Schneider S.L."/>
            <person name="Sharp S."/>
            <person name="Smith T.C."/>
            <person name="Stanton J.D."/>
            <person name="Ullery H.E."/>
            <person name="Wilson R.J."/>
            <person name="Serrano M.G."/>
            <person name="Buck G."/>
            <person name="Lee V."/>
            <person name="Wang Y."/>
            <person name="Carvalho R."/>
            <person name="Voegtly L."/>
            <person name="Shi R."/>
            <person name="Duckworth R."/>
            <person name="Johnson A."/>
            <person name="Loviza R."/>
            <person name="Walstead R."/>
            <person name="Shah Z."/>
            <person name="Kiflezghi M."/>
            <person name="Wade K."/>
            <person name="Ball S.L."/>
            <person name="Bradley K.W."/>
            <person name="Asai D.J."/>
            <person name="Bowman C.A."/>
            <person name="Russell D.A."/>
            <person name="Pope W.H."/>
            <person name="Jacobs-Sera D."/>
            <person name="Hendrix R.W."/>
            <person name="Hatfull G.F."/>
        </authorList>
    </citation>
    <scope>NUCLEOTIDE SEQUENCE</scope>
</reference>
<sequence length="250" mass="24946">PAAAPAALAAQAAASEVLERAGPPPAVALRLLSALAASVRAARRRAEGDGEGGDGDRVGYSAGVGDGIGGDGAGVGDIESSGTTSNVSMQPARQLVEGGALLLQCLGRVMTKAPGLGRGGAAALDGLAATCRVMAAEACLWILEDAAAGVEKAEARDGGAAGTVAWPDTYTEALTLEALSTWLRLGEPAWGAEHTRAWPALCTLLRSRSEAVRGALRGMMAAQLAVVAPEVKARENGAKALGTARPPAHA</sequence>
<protein>
    <submittedName>
        <fullName evidence="1">Uncharacterized protein</fullName>
    </submittedName>
</protein>
<gene>
    <name evidence="1" type="ORF">g.76870</name>
</gene>
<feature type="non-terminal residue" evidence="1">
    <location>
        <position position="1"/>
    </location>
</feature>
<dbReference type="AlphaFoldDB" id="A0A1D2ADC1"/>
<name>A0A1D2ADC1_AUXPR</name>
<evidence type="ECO:0000313" key="1">
    <source>
        <dbReference type="EMBL" id="JAT77207.1"/>
    </source>
</evidence>
<dbReference type="EMBL" id="GDKF01001415">
    <property type="protein sequence ID" value="JAT77207.1"/>
    <property type="molecule type" value="Transcribed_RNA"/>
</dbReference>